<protein>
    <submittedName>
        <fullName evidence="1">Uncharacterized protein</fullName>
    </submittedName>
</protein>
<keyword evidence="2" id="KW-1185">Reference proteome</keyword>
<dbReference type="EMBL" id="JACRTE010000066">
    <property type="protein sequence ID" value="MBC8597571.1"/>
    <property type="molecule type" value="Genomic_DNA"/>
</dbReference>
<sequence>MLFEGTDGTKLFVAPEMLGTYLPDIASLDNSFTKVPLEQTLSNITLGDLLKGVSLSSVHLVHNEVEHDLATIEDLSYDTLTDKGREEWEDVLAARVEQIYEGSYGVQIQCCDVEYERLEEFSKALAGYCPAEEWNKWFNENTENEQNLNM</sequence>
<organism evidence="1 2">
    <name type="scientific">Qingrenia yutianensis</name>
    <dbReference type="NCBI Taxonomy" id="2763676"/>
    <lineage>
        <taxon>Bacteria</taxon>
        <taxon>Bacillati</taxon>
        <taxon>Bacillota</taxon>
        <taxon>Clostridia</taxon>
        <taxon>Eubacteriales</taxon>
        <taxon>Oscillospiraceae</taxon>
        <taxon>Qingrenia</taxon>
    </lineage>
</organism>
<dbReference type="AlphaFoldDB" id="A0A926ITX8"/>
<proteinExistence type="predicted"/>
<dbReference type="Proteomes" id="UP000647416">
    <property type="component" value="Unassembled WGS sequence"/>
</dbReference>
<gene>
    <name evidence="1" type="ORF">H8706_11990</name>
</gene>
<comment type="caution">
    <text evidence="1">The sequence shown here is derived from an EMBL/GenBank/DDBJ whole genome shotgun (WGS) entry which is preliminary data.</text>
</comment>
<evidence type="ECO:0000313" key="2">
    <source>
        <dbReference type="Proteomes" id="UP000647416"/>
    </source>
</evidence>
<evidence type="ECO:0000313" key="1">
    <source>
        <dbReference type="EMBL" id="MBC8597571.1"/>
    </source>
</evidence>
<reference evidence="1" key="1">
    <citation type="submission" date="2020-08" db="EMBL/GenBank/DDBJ databases">
        <title>Genome public.</title>
        <authorList>
            <person name="Liu C."/>
            <person name="Sun Q."/>
        </authorList>
    </citation>
    <scope>NUCLEOTIDE SEQUENCE</scope>
    <source>
        <strain evidence="1">NSJ-50</strain>
    </source>
</reference>
<name>A0A926ITX8_9FIRM</name>
<accession>A0A926ITX8</accession>